<keyword evidence="6 8" id="KW-0472">Membrane</keyword>
<evidence type="ECO:0000256" key="4">
    <source>
        <dbReference type="ARBA" id="ARBA00022692"/>
    </source>
</evidence>
<dbReference type="InterPro" id="IPR004563">
    <property type="entry name" value="Apolipo_AcylTrfase"/>
</dbReference>
<protein>
    <recommendedName>
        <fullName evidence="8">Apolipoprotein N-acyltransferase</fullName>
        <shortName evidence="8">ALP N-acyltransferase</shortName>
        <ecNumber evidence="8">2.3.1.269</ecNumber>
    </recommendedName>
</protein>
<dbReference type="Gene3D" id="3.60.110.10">
    <property type="entry name" value="Carbon-nitrogen hydrolase"/>
    <property type="match status" value="1"/>
</dbReference>
<dbReference type="PROSITE" id="PS50263">
    <property type="entry name" value="CN_HYDROLASE"/>
    <property type="match status" value="1"/>
</dbReference>
<feature type="transmembrane region" description="Helical" evidence="8">
    <location>
        <begin position="21"/>
        <end position="43"/>
    </location>
</feature>
<keyword evidence="5 8" id="KW-1133">Transmembrane helix</keyword>
<comment type="pathway">
    <text evidence="8">Protein modification; lipoprotein biosynthesis (N-acyl transfer).</text>
</comment>
<feature type="transmembrane region" description="Helical" evidence="8">
    <location>
        <begin position="89"/>
        <end position="108"/>
    </location>
</feature>
<evidence type="ECO:0000256" key="5">
    <source>
        <dbReference type="ARBA" id="ARBA00022989"/>
    </source>
</evidence>
<dbReference type="PANTHER" id="PTHR38686:SF1">
    <property type="entry name" value="APOLIPOPROTEIN N-ACYLTRANSFERASE"/>
    <property type="match status" value="1"/>
</dbReference>
<organism evidence="10 11">
    <name type="scientific">Schaalia naturae</name>
    <dbReference type="NCBI Taxonomy" id="635203"/>
    <lineage>
        <taxon>Bacteria</taxon>
        <taxon>Bacillati</taxon>
        <taxon>Actinomycetota</taxon>
        <taxon>Actinomycetes</taxon>
        <taxon>Actinomycetales</taxon>
        <taxon>Actinomycetaceae</taxon>
        <taxon>Schaalia</taxon>
    </lineage>
</organism>
<dbReference type="RefSeq" id="WP_380972415.1">
    <property type="nucleotide sequence ID" value="NZ_JBHTEF010000001.1"/>
</dbReference>
<comment type="subcellular location">
    <subcellularLocation>
        <location evidence="1 8">Cell membrane</location>
        <topology evidence="1 8">Multi-pass membrane protein</topology>
    </subcellularLocation>
</comment>
<evidence type="ECO:0000256" key="3">
    <source>
        <dbReference type="ARBA" id="ARBA00022679"/>
    </source>
</evidence>
<comment type="similarity">
    <text evidence="8">Belongs to the CN hydrolase family. Apolipoprotein N-acyltransferase subfamily.</text>
</comment>
<accession>A0ABW2SJX8</accession>
<comment type="function">
    <text evidence="8">Catalyzes the phospholipid dependent N-acylation of the N-terminal cysteine of apolipoprotein, the last step in lipoprotein maturation.</text>
</comment>
<dbReference type="Pfam" id="PF00795">
    <property type="entry name" value="CN_hydrolase"/>
    <property type="match status" value="1"/>
</dbReference>
<feature type="domain" description="CN hydrolase" evidence="9">
    <location>
        <begin position="231"/>
        <end position="484"/>
    </location>
</feature>
<keyword evidence="3 8" id="KW-0808">Transferase</keyword>
<dbReference type="Pfam" id="PF20154">
    <property type="entry name" value="LNT_N"/>
    <property type="match status" value="1"/>
</dbReference>
<dbReference type="InterPro" id="IPR003010">
    <property type="entry name" value="C-N_Hydrolase"/>
</dbReference>
<name>A0ABW2SJX8_9ACTO</name>
<keyword evidence="7 8" id="KW-0012">Acyltransferase</keyword>
<evidence type="ECO:0000256" key="1">
    <source>
        <dbReference type="ARBA" id="ARBA00004651"/>
    </source>
</evidence>
<feature type="transmembrane region" description="Helical" evidence="8">
    <location>
        <begin position="500"/>
        <end position="520"/>
    </location>
</feature>
<comment type="catalytic activity">
    <reaction evidence="8">
        <text>N-terminal S-1,2-diacyl-sn-glyceryl-L-cysteinyl-[lipoprotein] + a glycerophospholipid = N-acyl-S-1,2-diacyl-sn-glyceryl-L-cysteinyl-[lipoprotein] + a 2-acyl-sn-glycero-3-phospholipid + H(+)</text>
        <dbReference type="Rhea" id="RHEA:48228"/>
        <dbReference type="Rhea" id="RHEA-COMP:14681"/>
        <dbReference type="Rhea" id="RHEA-COMP:14684"/>
        <dbReference type="ChEBI" id="CHEBI:15378"/>
        <dbReference type="ChEBI" id="CHEBI:136912"/>
        <dbReference type="ChEBI" id="CHEBI:140656"/>
        <dbReference type="ChEBI" id="CHEBI:140657"/>
        <dbReference type="ChEBI" id="CHEBI:140660"/>
        <dbReference type="EC" id="2.3.1.269"/>
    </reaction>
</comment>
<gene>
    <name evidence="8 10" type="primary">lnt</name>
    <name evidence="10" type="ORF">ACFQWG_04205</name>
</gene>
<comment type="caution">
    <text evidence="8">Lacks conserved residue(s) required for the propagation of feature annotation.</text>
</comment>
<dbReference type="CDD" id="cd07571">
    <property type="entry name" value="ALP_N-acyl_transferase"/>
    <property type="match status" value="1"/>
</dbReference>
<dbReference type="SUPFAM" id="SSF56317">
    <property type="entry name" value="Carbon-nitrogen hydrolase"/>
    <property type="match status" value="1"/>
</dbReference>
<dbReference type="InterPro" id="IPR036526">
    <property type="entry name" value="C-N_Hydrolase_sf"/>
</dbReference>
<dbReference type="GO" id="GO:0016746">
    <property type="term" value="F:acyltransferase activity"/>
    <property type="evidence" value="ECO:0007669"/>
    <property type="project" value="UniProtKB-KW"/>
</dbReference>
<sequence length="525" mass="56373">MNPGGGVVSGGRPPLRRSRDYLCVAVAAAGLWASFPGTDWWWLAVPSLAVLVALVDRVGAGRASWYAALVASGFWLGHIEWVRVATGGWLPWVALAATQVLPVAAWSWTVSVARVWRWTRPAWGQAVLFALTWTGFEQLRSRVPFGGFPWANIAYTQVDAPLGRLAPWGGEALVSFLVMVCAVLLRRAFSLSPAHDAPQWWARPAGLAVALALLAAPLAIDLPTQQEAGSLRVGVVQGDVEIPGDQTYQTVGKVTGNNARVTRELAESGRAVDLVVWGEDSVDKDPRTNALTSQLVADAVEAVGVPTIVGWQEIHQTTRENWIGVWEPGSGLREGFYGKQHPVPFGEYIPWRSFVSHLATEAARVNVDMVAVDNPSLLEVPSADGRSIPMTVGICFEVAYEPLLSEGVRAGGQIIVIPTNNYHFQYSAESDQQAQMLRFRAMEFSRSAIQASTNGTSLIVRPDGSVIAESGKQVAAFLTGEVPLRTSLTPAARMGDFPDWLVIVLTVALAVGSGGASIALGRRSA</sequence>
<dbReference type="EMBL" id="JBHTEF010000001">
    <property type="protein sequence ID" value="MFC7580424.1"/>
    <property type="molecule type" value="Genomic_DNA"/>
</dbReference>
<proteinExistence type="inferred from homology"/>
<feature type="transmembrane region" description="Helical" evidence="8">
    <location>
        <begin position="63"/>
        <end position="82"/>
    </location>
</feature>
<dbReference type="EC" id="2.3.1.269" evidence="8"/>
<evidence type="ECO:0000256" key="8">
    <source>
        <dbReference type="HAMAP-Rule" id="MF_01148"/>
    </source>
</evidence>
<evidence type="ECO:0000256" key="6">
    <source>
        <dbReference type="ARBA" id="ARBA00023136"/>
    </source>
</evidence>
<reference evidence="11" key="1">
    <citation type="journal article" date="2019" name="Int. J. Syst. Evol. Microbiol.">
        <title>The Global Catalogue of Microorganisms (GCM) 10K type strain sequencing project: providing services to taxonomists for standard genome sequencing and annotation.</title>
        <authorList>
            <consortium name="The Broad Institute Genomics Platform"/>
            <consortium name="The Broad Institute Genome Sequencing Center for Infectious Disease"/>
            <person name="Wu L."/>
            <person name="Ma J."/>
        </authorList>
    </citation>
    <scope>NUCLEOTIDE SEQUENCE [LARGE SCALE GENOMIC DNA]</scope>
    <source>
        <strain evidence="11">CCUG 56698</strain>
    </source>
</reference>
<evidence type="ECO:0000259" key="9">
    <source>
        <dbReference type="PROSITE" id="PS50263"/>
    </source>
</evidence>
<evidence type="ECO:0000256" key="7">
    <source>
        <dbReference type="ARBA" id="ARBA00023315"/>
    </source>
</evidence>
<dbReference type="HAMAP" id="MF_01148">
    <property type="entry name" value="Lnt"/>
    <property type="match status" value="1"/>
</dbReference>
<keyword evidence="2 8" id="KW-1003">Cell membrane</keyword>
<dbReference type="PANTHER" id="PTHR38686">
    <property type="entry name" value="APOLIPOPROTEIN N-ACYLTRANSFERASE"/>
    <property type="match status" value="1"/>
</dbReference>
<evidence type="ECO:0000256" key="2">
    <source>
        <dbReference type="ARBA" id="ARBA00022475"/>
    </source>
</evidence>
<evidence type="ECO:0000313" key="11">
    <source>
        <dbReference type="Proteomes" id="UP001596527"/>
    </source>
</evidence>
<evidence type="ECO:0000313" key="10">
    <source>
        <dbReference type="EMBL" id="MFC7580424.1"/>
    </source>
</evidence>
<dbReference type="NCBIfam" id="TIGR00546">
    <property type="entry name" value="lnt"/>
    <property type="match status" value="1"/>
</dbReference>
<comment type="caution">
    <text evidence="10">The sequence shown here is derived from an EMBL/GenBank/DDBJ whole genome shotgun (WGS) entry which is preliminary data.</text>
</comment>
<dbReference type="Proteomes" id="UP001596527">
    <property type="component" value="Unassembled WGS sequence"/>
</dbReference>
<keyword evidence="11" id="KW-1185">Reference proteome</keyword>
<keyword evidence="4 8" id="KW-0812">Transmembrane</keyword>
<dbReference type="InterPro" id="IPR045378">
    <property type="entry name" value="LNT_N"/>
</dbReference>